<gene>
    <name evidence="2" type="ORF">DW656_07525</name>
</gene>
<keyword evidence="2" id="KW-0808">Transferase</keyword>
<dbReference type="Pfam" id="PF01965">
    <property type="entry name" value="DJ-1_PfpI"/>
    <property type="match status" value="1"/>
</dbReference>
<dbReference type="PANTHER" id="PTHR48094">
    <property type="entry name" value="PROTEIN/NUCLEIC ACID DEGLYCASE DJ-1-RELATED"/>
    <property type="match status" value="1"/>
</dbReference>
<dbReference type="Proteomes" id="UP000284579">
    <property type="component" value="Unassembled WGS sequence"/>
</dbReference>
<dbReference type="RefSeq" id="WP_076627786.1">
    <property type="nucleotide sequence ID" value="NZ_QRHO01000007.1"/>
</dbReference>
<keyword evidence="2" id="KW-0315">Glutamine amidotransferase</keyword>
<dbReference type="SUPFAM" id="SSF52317">
    <property type="entry name" value="Class I glutamine amidotransferase-like"/>
    <property type="match status" value="1"/>
</dbReference>
<proteinExistence type="predicted"/>
<dbReference type="GO" id="GO:0005737">
    <property type="term" value="C:cytoplasm"/>
    <property type="evidence" value="ECO:0007669"/>
    <property type="project" value="TreeGrafter"/>
</dbReference>
<dbReference type="Gene3D" id="3.40.50.880">
    <property type="match status" value="1"/>
</dbReference>
<comment type="caution">
    <text evidence="2">The sequence shown here is derived from an EMBL/GenBank/DDBJ whole genome shotgun (WGS) entry which is preliminary data.</text>
</comment>
<protein>
    <submittedName>
        <fullName evidence="2">Glutamine amidotransferase</fullName>
    </submittedName>
</protein>
<name>A0A414QSS2_9FIRM</name>
<dbReference type="GO" id="GO:0016740">
    <property type="term" value="F:transferase activity"/>
    <property type="evidence" value="ECO:0007669"/>
    <property type="project" value="UniProtKB-KW"/>
</dbReference>
<organism evidence="2 3">
    <name type="scientific">Coprococcus comes</name>
    <dbReference type="NCBI Taxonomy" id="410072"/>
    <lineage>
        <taxon>Bacteria</taxon>
        <taxon>Bacillati</taxon>
        <taxon>Bacillota</taxon>
        <taxon>Clostridia</taxon>
        <taxon>Lachnospirales</taxon>
        <taxon>Lachnospiraceae</taxon>
        <taxon>Coprococcus</taxon>
    </lineage>
</organism>
<sequence length="204" mass="22743">MKKVYVYLLDDMAECEIGYILQAFSMEKLLKNGTKEFEVKTVGFNKEPVLTLGGLTIVPDYTISEVDFNASTALLLPGSSTWGSKENQEILEKAQECLNKNILVGAICGATLALADYGILDKFKHTSNSLEYLNFFSKNYAGQSSYVCSNSVLDRNLVTASSAGSLEWTKNILKSLNVYSDKKITAFYNYYSTGNVKYYDELLK</sequence>
<dbReference type="InterPro" id="IPR050325">
    <property type="entry name" value="Prot/Nucl_acid_deglycase"/>
</dbReference>
<evidence type="ECO:0000313" key="3">
    <source>
        <dbReference type="Proteomes" id="UP000284579"/>
    </source>
</evidence>
<accession>A0A414QSS2</accession>
<dbReference type="InterPro" id="IPR029062">
    <property type="entry name" value="Class_I_gatase-like"/>
</dbReference>
<reference evidence="2 3" key="1">
    <citation type="submission" date="2018-08" db="EMBL/GenBank/DDBJ databases">
        <title>A genome reference for cultivated species of the human gut microbiota.</title>
        <authorList>
            <person name="Zou Y."/>
            <person name="Xue W."/>
            <person name="Luo G."/>
        </authorList>
    </citation>
    <scope>NUCLEOTIDE SEQUENCE [LARGE SCALE GENOMIC DNA]</scope>
    <source>
        <strain evidence="2 3">AM23-3</strain>
    </source>
</reference>
<dbReference type="InterPro" id="IPR002818">
    <property type="entry name" value="DJ-1/PfpI"/>
</dbReference>
<dbReference type="PANTHER" id="PTHR48094:SF19">
    <property type="entry name" value="DJ-1_PFPI DOMAIN-CONTAINING PROTEIN"/>
    <property type="match status" value="1"/>
</dbReference>
<feature type="domain" description="DJ-1/PfpI" evidence="1">
    <location>
        <begin position="2"/>
        <end position="174"/>
    </location>
</feature>
<dbReference type="EMBL" id="QRHO01000007">
    <property type="protein sequence ID" value="RHF83844.1"/>
    <property type="molecule type" value="Genomic_DNA"/>
</dbReference>
<dbReference type="AlphaFoldDB" id="A0A414QSS2"/>
<evidence type="ECO:0000259" key="1">
    <source>
        <dbReference type="Pfam" id="PF01965"/>
    </source>
</evidence>
<evidence type="ECO:0000313" key="2">
    <source>
        <dbReference type="EMBL" id="RHF83844.1"/>
    </source>
</evidence>